<dbReference type="EMBL" id="SNRW01015828">
    <property type="protein sequence ID" value="KAA6369990.1"/>
    <property type="molecule type" value="Genomic_DNA"/>
</dbReference>
<feature type="compositionally biased region" description="Basic and acidic residues" evidence="1">
    <location>
        <begin position="1"/>
        <end position="11"/>
    </location>
</feature>
<sequence length="280" mass="33139">MKENSECKFTEQGDINDSLQDEWNRSSERFDKERRLGNKSGSKISLSSSNIITTTQTISSIRSNGESLLIQSNAVWNTALSNLLHTSTNNGSNEDTVRVRHKNFELRRRYATPSFEQRKIAKINLNNNENFGSIWVDNSLRKVRNRIKRLINFLLWTWDLERMYIKMTDLRKLELRYQLRRFISLSERHVPIKIKYLASIIDKLNFLKVQVREALLYLQLMDSAKMRALKNREWKENMVLPKQTLQELYLSQEMIMRNQQMTLEVRIPMAVMVFDPSSEN</sequence>
<dbReference type="Proteomes" id="UP000324800">
    <property type="component" value="Unassembled WGS sequence"/>
</dbReference>
<name>A0A5J4UJ31_9EUKA</name>
<organism evidence="2 3">
    <name type="scientific">Streblomastix strix</name>
    <dbReference type="NCBI Taxonomy" id="222440"/>
    <lineage>
        <taxon>Eukaryota</taxon>
        <taxon>Metamonada</taxon>
        <taxon>Preaxostyla</taxon>
        <taxon>Oxymonadida</taxon>
        <taxon>Streblomastigidae</taxon>
        <taxon>Streblomastix</taxon>
    </lineage>
</organism>
<gene>
    <name evidence="2" type="ORF">EZS28_034483</name>
</gene>
<feature type="region of interest" description="Disordered" evidence="1">
    <location>
        <begin position="1"/>
        <end position="20"/>
    </location>
</feature>
<evidence type="ECO:0000313" key="3">
    <source>
        <dbReference type="Proteomes" id="UP000324800"/>
    </source>
</evidence>
<proteinExistence type="predicted"/>
<dbReference type="AlphaFoldDB" id="A0A5J4UJ31"/>
<protein>
    <submittedName>
        <fullName evidence="2">Uncharacterized protein</fullName>
    </submittedName>
</protein>
<comment type="caution">
    <text evidence="2">The sequence shown here is derived from an EMBL/GenBank/DDBJ whole genome shotgun (WGS) entry which is preliminary data.</text>
</comment>
<reference evidence="2 3" key="1">
    <citation type="submission" date="2019-03" db="EMBL/GenBank/DDBJ databases">
        <title>Single cell metagenomics reveals metabolic interactions within the superorganism composed of flagellate Streblomastix strix and complex community of Bacteroidetes bacteria on its surface.</title>
        <authorList>
            <person name="Treitli S.C."/>
            <person name="Kolisko M."/>
            <person name="Husnik F."/>
            <person name="Keeling P."/>
            <person name="Hampl V."/>
        </authorList>
    </citation>
    <scope>NUCLEOTIDE SEQUENCE [LARGE SCALE GENOMIC DNA]</scope>
    <source>
        <strain evidence="2">ST1C</strain>
    </source>
</reference>
<evidence type="ECO:0000256" key="1">
    <source>
        <dbReference type="SAM" id="MobiDB-lite"/>
    </source>
</evidence>
<accession>A0A5J4UJ31</accession>
<evidence type="ECO:0000313" key="2">
    <source>
        <dbReference type="EMBL" id="KAA6369990.1"/>
    </source>
</evidence>